<dbReference type="InterPro" id="IPR050764">
    <property type="entry name" value="CbbQ/NirQ/NorQ/GpvN"/>
</dbReference>
<dbReference type="SUPFAM" id="SSF52540">
    <property type="entry name" value="P-loop containing nucleoside triphosphate hydrolases"/>
    <property type="match status" value="1"/>
</dbReference>
<dbReference type="PANTHER" id="PTHR42759:SF5">
    <property type="entry name" value="METHANOL DEHYDROGENASE REGULATOR"/>
    <property type="match status" value="1"/>
</dbReference>
<dbReference type="EMBL" id="DXIJ01000140">
    <property type="protein sequence ID" value="HIV86433.1"/>
    <property type="molecule type" value="Genomic_DNA"/>
</dbReference>
<evidence type="ECO:0000313" key="3">
    <source>
        <dbReference type="EMBL" id="HIV86433.1"/>
    </source>
</evidence>
<dbReference type="Gene3D" id="3.40.50.300">
    <property type="entry name" value="P-loop containing nucleotide triphosphate hydrolases"/>
    <property type="match status" value="1"/>
</dbReference>
<dbReference type="Proteomes" id="UP000824162">
    <property type="component" value="Unassembled WGS sequence"/>
</dbReference>
<evidence type="ECO:0000313" key="4">
    <source>
        <dbReference type="Proteomes" id="UP000824162"/>
    </source>
</evidence>
<sequence length="288" mass="32070">MLSFIANGHILLEDIPGVGKTTLALAFSRALGLECRRVQFTPDVMPSDLTGFSVYMRNLEKFEYQPGSVFCNLLLADEINRTSPKTQSALLEVMEERKVSVDGETRPVPSPFLVIATQNPFGSAGTELLPESQMDRFMTSMSLGYPDFESEVAMAMTVNEYNRADTVKEALSKDELIKIQHDVHDIYIKESVYRYIVALVAATRQSPYLEKGASPRATVALVKMSKSAAWLDVSEYVTPDHVKDQFPYVVFHRIVLSAEAGIDGVQKEQIISEILDSVEKPPLGEKLK</sequence>
<dbReference type="InterPro" id="IPR041628">
    <property type="entry name" value="ChlI/MoxR_AAA_lid"/>
</dbReference>
<dbReference type="GO" id="GO:0016887">
    <property type="term" value="F:ATP hydrolysis activity"/>
    <property type="evidence" value="ECO:0007669"/>
    <property type="project" value="InterPro"/>
</dbReference>
<evidence type="ECO:0000259" key="1">
    <source>
        <dbReference type="Pfam" id="PF07726"/>
    </source>
</evidence>
<organism evidence="3 4">
    <name type="scientific">Candidatus Monoglobus merdigallinarum</name>
    <dbReference type="NCBI Taxonomy" id="2838698"/>
    <lineage>
        <taxon>Bacteria</taxon>
        <taxon>Bacillati</taxon>
        <taxon>Bacillota</taxon>
        <taxon>Clostridia</taxon>
        <taxon>Monoglobales</taxon>
        <taxon>Monoglobaceae</taxon>
        <taxon>Monoglobus</taxon>
    </lineage>
</organism>
<comment type="caution">
    <text evidence="3">The sequence shown here is derived from an EMBL/GenBank/DDBJ whole genome shotgun (WGS) entry which is preliminary data.</text>
</comment>
<protein>
    <submittedName>
        <fullName evidence="3">MoxR family ATPase</fullName>
    </submittedName>
</protein>
<dbReference type="PANTHER" id="PTHR42759">
    <property type="entry name" value="MOXR FAMILY PROTEIN"/>
    <property type="match status" value="1"/>
</dbReference>
<proteinExistence type="predicted"/>
<feature type="domain" description="ChlI/MoxR AAA lid" evidence="2">
    <location>
        <begin position="202"/>
        <end position="274"/>
    </location>
</feature>
<dbReference type="InterPro" id="IPR027417">
    <property type="entry name" value="P-loop_NTPase"/>
</dbReference>
<name>A0A9D1TN51_9FIRM</name>
<feature type="domain" description="ATPase AAA-3" evidence="1">
    <location>
        <begin position="9"/>
        <end position="138"/>
    </location>
</feature>
<accession>A0A9D1TN51</accession>
<dbReference type="Pfam" id="PF07726">
    <property type="entry name" value="AAA_3"/>
    <property type="match status" value="1"/>
</dbReference>
<reference evidence="3" key="1">
    <citation type="journal article" date="2021" name="PeerJ">
        <title>Extensive microbial diversity within the chicken gut microbiome revealed by metagenomics and culture.</title>
        <authorList>
            <person name="Gilroy R."/>
            <person name="Ravi A."/>
            <person name="Getino M."/>
            <person name="Pursley I."/>
            <person name="Horton D.L."/>
            <person name="Alikhan N.F."/>
            <person name="Baker D."/>
            <person name="Gharbi K."/>
            <person name="Hall N."/>
            <person name="Watson M."/>
            <person name="Adriaenssens E.M."/>
            <person name="Foster-Nyarko E."/>
            <person name="Jarju S."/>
            <person name="Secka A."/>
            <person name="Antonio M."/>
            <person name="Oren A."/>
            <person name="Chaudhuri R.R."/>
            <person name="La Ragione R."/>
            <person name="Hildebrand F."/>
            <person name="Pallen M.J."/>
        </authorList>
    </citation>
    <scope>NUCLEOTIDE SEQUENCE</scope>
    <source>
        <strain evidence="3">5790</strain>
    </source>
</reference>
<evidence type="ECO:0000259" key="2">
    <source>
        <dbReference type="Pfam" id="PF17863"/>
    </source>
</evidence>
<reference evidence="3" key="2">
    <citation type="submission" date="2021-04" db="EMBL/GenBank/DDBJ databases">
        <authorList>
            <person name="Gilroy R."/>
        </authorList>
    </citation>
    <scope>NUCLEOTIDE SEQUENCE</scope>
    <source>
        <strain evidence="3">5790</strain>
    </source>
</reference>
<dbReference type="CDD" id="cd00009">
    <property type="entry name" value="AAA"/>
    <property type="match status" value="1"/>
</dbReference>
<dbReference type="PIRSF" id="PIRSF002849">
    <property type="entry name" value="AAA_ATPase_chaperone_MoxR_prd"/>
    <property type="match status" value="1"/>
</dbReference>
<dbReference type="InterPro" id="IPR011703">
    <property type="entry name" value="ATPase_AAA-3"/>
</dbReference>
<dbReference type="GO" id="GO:0005524">
    <property type="term" value="F:ATP binding"/>
    <property type="evidence" value="ECO:0007669"/>
    <property type="project" value="InterPro"/>
</dbReference>
<dbReference type="AlphaFoldDB" id="A0A9D1TN51"/>
<dbReference type="Gene3D" id="1.10.8.80">
    <property type="entry name" value="Magnesium chelatase subunit I, C-Terminal domain"/>
    <property type="match status" value="1"/>
</dbReference>
<dbReference type="Pfam" id="PF17863">
    <property type="entry name" value="AAA_lid_2"/>
    <property type="match status" value="1"/>
</dbReference>
<gene>
    <name evidence="3" type="ORF">H9900_06485</name>
</gene>